<reference evidence="2" key="1">
    <citation type="journal article" date="2014" name="Proc. Natl. Acad. Sci. U.S.A.">
        <title>Extensive sampling of basidiomycete genomes demonstrates inadequacy of the white-rot/brown-rot paradigm for wood decay fungi.</title>
        <authorList>
            <person name="Riley R."/>
            <person name="Salamov A.A."/>
            <person name="Brown D.W."/>
            <person name="Nagy L.G."/>
            <person name="Floudas D."/>
            <person name="Held B.W."/>
            <person name="Levasseur A."/>
            <person name="Lombard V."/>
            <person name="Morin E."/>
            <person name="Otillar R."/>
            <person name="Lindquist E.A."/>
            <person name="Sun H."/>
            <person name="LaButti K.M."/>
            <person name="Schmutz J."/>
            <person name="Jabbour D."/>
            <person name="Luo H."/>
            <person name="Baker S.E."/>
            <person name="Pisabarro A.G."/>
            <person name="Walton J.D."/>
            <person name="Blanchette R.A."/>
            <person name="Henrissat B."/>
            <person name="Martin F."/>
            <person name="Cullen D."/>
            <person name="Hibbett D.S."/>
            <person name="Grigoriev I.V."/>
        </authorList>
    </citation>
    <scope>NUCLEOTIDE SEQUENCE [LARGE SCALE GENOMIC DNA]</scope>
    <source>
        <strain evidence="2">CBS 339.88</strain>
    </source>
</reference>
<evidence type="ECO:0000313" key="2">
    <source>
        <dbReference type="Proteomes" id="UP000027222"/>
    </source>
</evidence>
<dbReference type="STRING" id="685588.A0A067T638"/>
<accession>A0A067T638</accession>
<name>A0A067T638_GALM3</name>
<evidence type="ECO:0000313" key="1">
    <source>
        <dbReference type="EMBL" id="KDR78596.1"/>
    </source>
</evidence>
<dbReference type="HOGENOM" id="CLU_027008_0_0_1"/>
<protein>
    <submittedName>
        <fullName evidence="1">Uncharacterized protein</fullName>
    </submittedName>
</protein>
<organism evidence="1 2">
    <name type="scientific">Galerina marginata (strain CBS 339.88)</name>
    <dbReference type="NCBI Taxonomy" id="685588"/>
    <lineage>
        <taxon>Eukaryota</taxon>
        <taxon>Fungi</taxon>
        <taxon>Dikarya</taxon>
        <taxon>Basidiomycota</taxon>
        <taxon>Agaricomycotina</taxon>
        <taxon>Agaricomycetes</taxon>
        <taxon>Agaricomycetidae</taxon>
        <taxon>Agaricales</taxon>
        <taxon>Agaricineae</taxon>
        <taxon>Strophariaceae</taxon>
        <taxon>Galerina</taxon>
    </lineage>
</organism>
<dbReference type="AlphaFoldDB" id="A0A067T638"/>
<gene>
    <name evidence="1" type="ORF">GALMADRAFT_1257988</name>
</gene>
<sequence length="667" mass="74623">MPGFDITALVVAAVALVVALLQVIQQYTASFSARSKVNRSAIGDWSTKNKSYWSWKEWQIRVDYVQITITTEVILEALFRASLEREKLLALSGVDRYQKQVGGGSRGLQAAIHLDGDPEKPSPWPVGKLRRLVEKHLNHVERRTFTRAKASWYNMLTDIVLHPLRVLDISAITESKDFTGPAEPGLVNFQAYVNNPRICLYAEKGNDFRRVPADSIHSTLDNPMMYIHASDLILFGIMLQMKLDRIDLKDNHYDMPGEFCSFATSLDRRLGPIVTYWAKPGHYHPIRNCTHPEVKTLIETARGLISIGNLRASLDCWGYNAIDKVLRHFHSSPKLPDHEWSVVGNTGLQVGHMLEGDTHPSWKERWTNPATPVTLFILCLISNMAVASAFPHRLINWENSDRQSSAKTAFAFLLASVGFSDSPQNLFADLANDDGNVIIMNELKISNGSGCESGGCRGWFATNFADFTLSISKFWGGERQGERVPILRPLKDTLANGNLNSDWLDRYTNEFYEKGPNWKMRAAPLLWLQITLFDCWISRHVEILMGGDGKSDLCVPVNKEDAKKCAELKLNTSLPSTGWKKSRLAFSIQYLGRLADGRHGDSPSFMGGSLNAQGWSGMAGGRSAEEWAALDAVLTLRAVLMASRLEILNDSSVLLDTRKYDPTLQLV</sequence>
<dbReference type="EMBL" id="KL142374">
    <property type="protein sequence ID" value="KDR78596.1"/>
    <property type="molecule type" value="Genomic_DNA"/>
</dbReference>
<dbReference type="OrthoDB" id="2993697at2759"/>
<proteinExistence type="predicted"/>
<keyword evidence="2" id="KW-1185">Reference proteome</keyword>
<dbReference type="Proteomes" id="UP000027222">
    <property type="component" value="Unassembled WGS sequence"/>
</dbReference>